<gene>
    <name evidence="10" type="ORF">KUTeg_011548</name>
</gene>
<organism evidence="10 11">
    <name type="scientific">Tegillarca granosa</name>
    <name type="common">Malaysian cockle</name>
    <name type="synonym">Anadara granosa</name>
    <dbReference type="NCBI Taxonomy" id="220873"/>
    <lineage>
        <taxon>Eukaryota</taxon>
        <taxon>Metazoa</taxon>
        <taxon>Spiralia</taxon>
        <taxon>Lophotrochozoa</taxon>
        <taxon>Mollusca</taxon>
        <taxon>Bivalvia</taxon>
        <taxon>Autobranchia</taxon>
        <taxon>Pteriomorphia</taxon>
        <taxon>Arcoida</taxon>
        <taxon>Arcoidea</taxon>
        <taxon>Arcidae</taxon>
        <taxon>Tegillarca</taxon>
    </lineage>
</organism>
<evidence type="ECO:0000256" key="8">
    <source>
        <dbReference type="ARBA" id="ARBA00023303"/>
    </source>
</evidence>
<dbReference type="Pfam" id="PF00027">
    <property type="entry name" value="cNMP_binding"/>
    <property type="match status" value="1"/>
</dbReference>
<evidence type="ECO:0000259" key="9">
    <source>
        <dbReference type="PROSITE" id="PS50042"/>
    </source>
</evidence>
<dbReference type="InterPro" id="IPR018490">
    <property type="entry name" value="cNMP-bd_dom_sf"/>
</dbReference>
<accession>A0ABQ9EWX2</accession>
<keyword evidence="2" id="KW-0813">Transport</keyword>
<dbReference type="InterPro" id="IPR018488">
    <property type="entry name" value="cNMP-bd_CS"/>
</dbReference>
<evidence type="ECO:0000256" key="1">
    <source>
        <dbReference type="ARBA" id="ARBA00004141"/>
    </source>
</evidence>
<comment type="caution">
    <text evidence="10">The sequence shown here is derived from an EMBL/GenBank/DDBJ whole genome shotgun (WGS) entry which is preliminary data.</text>
</comment>
<evidence type="ECO:0000313" key="11">
    <source>
        <dbReference type="Proteomes" id="UP001217089"/>
    </source>
</evidence>
<evidence type="ECO:0000256" key="4">
    <source>
        <dbReference type="ARBA" id="ARBA00022989"/>
    </source>
</evidence>
<dbReference type="SUPFAM" id="SSF51206">
    <property type="entry name" value="cAMP-binding domain-like"/>
    <property type="match status" value="1"/>
</dbReference>
<feature type="domain" description="Cyclic nucleotide-binding" evidence="9">
    <location>
        <begin position="21"/>
        <end position="95"/>
    </location>
</feature>
<dbReference type="Gene3D" id="2.60.120.10">
    <property type="entry name" value="Jelly Rolls"/>
    <property type="match status" value="1"/>
</dbReference>
<keyword evidence="6" id="KW-0472">Membrane</keyword>
<keyword evidence="5" id="KW-0406">Ion transport</keyword>
<sequence>MICSKMLEMATLTKQCSIPWKSEVGKDMYIVNRGRLHVVGDNGKTVLATLKPGSYFGEISILNMGASGNRRTASVRSVGYSDLFRLSKQDLWDVLKEYPAARVKLEAIAVKRLEKTKKSPLESGMLCLIFKVFTMVI</sequence>
<protein>
    <recommendedName>
        <fullName evidence="9">Cyclic nucleotide-binding domain-containing protein</fullName>
    </recommendedName>
</protein>
<dbReference type="PANTHER" id="PTHR45638:SF4">
    <property type="entry name" value="CYCLIC NUCLEOTIDE-BINDING DOMAIN-CONTAINING PROTEIN"/>
    <property type="match status" value="1"/>
</dbReference>
<evidence type="ECO:0000256" key="7">
    <source>
        <dbReference type="ARBA" id="ARBA00023286"/>
    </source>
</evidence>
<dbReference type="InterPro" id="IPR014710">
    <property type="entry name" value="RmlC-like_jellyroll"/>
</dbReference>
<evidence type="ECO:0000256" key="6">
    <source>
        <dbReference type="ARBA" id="ARBA00023136"/>
    </source>
</evidence>
<dbReference type="PROSITE" id="PS50042">
    <property type="entry name" value="CNMP_BINDING_3"/>
    <property type="match status" value="1"/>
</dbReference>
<keyword evidence="4" id="KW-1133">Transmembrane helix</keyword>
<dbReference type="InterPro" id="IPR050866">
    <property type="entry name" value="CNG_cation_channel"/>
</dbReference>
<dbReference type="EMBL" id="JARBDR010000640">
    <property type="protein sequence ID" value="KAJ8309683.1"/>
    <property type="molecule type" value="Genomic_DNA"/>
</dbReference>
<evidence type="ECO:0000256" key="2">
    <source>
        <dbReference type="ARBA" id="ARBA00022448"/>
    </source>
</evidence>
<dbReference type="SMART" id="SM00100">
    <property type="entry name" value="cNMP"/>
    <property type="match status" value="1"/>
</dbReference>
<keyword evidence="11" id="KW-1185">Reference proteome</keyword>
<keyword evidence="7" id="KW-1071">Ligand-gated ion channel</keyword>
<evidence type="ECO:0000256" key="5">
    <source>
        <dbReference type="ARBA" id="ARBA00023065"/>
    </source>
</evidence>
<evidence type="ECO:0000256" key="3">
    <source>
        <dbReference type="ARBA" id="ARBA00022692"/>
    </source>
</evidence>
<dbReference type="PROSITE" id="PS00889">
    <property type="entry name" value="CNMP_BINDING_2"/>
    <property type="match status" value="1"/>
</dbReference>
<evidence type="ECO:0000313" key="10">
    <source>
        <dbReference type="EMBL" id="KAJ8309683.1"/>
    </source>
</evidence>
<reference evidence="10 11" key="1">
    <citation type="submission" date="2022-12" db="EMBL/GenBank/DDBJ databases">
        <title>Chromosome-level genome of Tegillarca granosa.</title>
        <authorList>
            <person name="Kim J."/>
        </authorList>
    </citation>
    <scope>NUCLEOTIDE SEQUENCE [LARGE SCALE GENOMIC DNA]</scope>
    <source>
        <strain evidence="10">Teg-2019</strain>
        <tissue evidence="10">Adductor muscle</tissue>
    </source>
</reference>
<keyword evidence="8" id="KW-0407">Ion channel</keyword>
<proteinExistence type="predicted"/>
<dbReference type="Proteomes" id="UP001217089">
    <property type="component" value="Unassembled WGS sequence"/>
</dbReference>
<dbReference type="PANTHER" id="PTHR45638">
    <property type="entry name" value="CYCLIC NUCLEOTIDE-GATED CATION CHANNEL SUBUNIT A"/>
    <property type="match status" value="1"/>
</dbReference>
<dbReference type="CDD" id="cd00038">
    <property type="entry name" value="CAP_ED"/>
    <property type="match status" value="1"/>
</dbReference>
<comment type="subcellular location">
    <subcellularLocation>
        <location evidence="1">Membrane</location>
        <topology evidence="1">Multi-pass membrane protein</topology>
    </subcellularLocation>
</comment>
<dbReference type="InterPro" id="IPR000595">
    <property type="entry name" value="cNMP-bd_dom"/>
</dbReference>
<name>A0ABQ9EWX2_TEGGR</name>
<keyword evidence="3" id="KW-0812">Transmembrane</keyword>